<dbReference type="Gene3D" id="1.10.238.10">
    <property type="entry name" value="EF-hand"/>
    <property type="match status" value="1"/>
</dbReference>
<dbReference type="EMBL" id="BEYU01000056">
    <property type="protein sequence ID" value="GBG29370.1"/>
    <property type="molecule type" value="Genomic_DNA"/>
</dbReference>
<gene>
    <name evidence="2" type="ORF">FCC1311_055922</name>
</gene>
<feature type="region of interest" description="Disordered" evidence="1">
    <location>
        <begin position="340"/>
        <end position="401"/>
    </location>
</feature>
<feature type="compositionally biased region" description="Acidic residues" evidence="1">
    <location>
        <begin position="14"/>
        <end position="23"/>
    </location>
</feature>
<feature type="compositionally biased region" description="Basic and acidic residues" evidence="1">
    <location>
        <begin position="42"/>
        <end position="63"/>
    </location>
</feature>
<dbReference type="Proteomes" id="UP000241890">
    <property type="component" value="Unassembled WGS sequence"/>
</dbReference>
<feature type="compositionally biased region" description="Basic and acidic residues" evidence="1">
    <location>
        <begin position="343"/>
        <end position="356"/>
    </location>
</feature>
<accession>A0A2R5GEJ7</accession>
<feature type="region of interest" description="Disordered" evidence="1">
    <location>
        <begin position="1"/>
        <end position="78"/>
    </location>
</feature>
<reference evidence="2 3" key="1">
    <citation type="submission" date="2017-12" db="EMBL/GenBank/DDBJ databases">
        <title>Sequencing, de novo assembly and annotation of complete genome of a new Thraustochytrid species, strain FCC1311.</title>
        <authorList>
            <person name="Sedici K."/>
            <person name="Godart F."/>
            <person name="Aiese Cigliano R."/>
            <person name="Sanseverino W."/>
            <person name="Barakat M."/>
            <person name="Ortet P."/>
            <person name="Marechal E."/>
            <person name="Cagnac O."/>
            <person name="Amato A."/>
        </authorList>
    </citation>
    <scope>NUCLEOTIDE SEQUENCE [LARGE SCALE GENOMIC DNA]</scope>
</reference>
<dbReference type="InParanoid" id="A0A2R5GEJ7"/>
<feature type="compositionally biased region" description="Basic and acidic residues" evidence="1">
    <location>
        <begin position="371"/>
        <end position="392"/>
    </location>
</feature>
<evidence type="ECO:0000313" key="3">
    <source>
        <dbReference type="Proteomes" id="UP000241890"/>
    </source>
</evidence>
<protein>
    <submittedName>
        <fullName evidence="2">Calcium-binding protein M</fullName>
    </submittedName>
</protein>
<organism evidence="2 3">
    <name type="scientific">Hondaea fermentalgiana</name>
    <dbReference type="NCBI Taxonomy" id="2315210"/>
    <lineage>
        <taxon>Eukaryota</taxon>
        <taxon>Sar</taxon>
        <taxon>Stramenopiles</taxon>
        <taxon>Bigyra</taxon>
        <taxon>Labyrinthulomycetes</taxon>
        <taxon>Thraustochytrida</taxon>
        <taxon>Thraustochytriidae</taxon>
        <taxon>Hondaea</taxon>
    </lineage>
</organism>
<evidence type="ECO:0000313" key="2">
    <source>
        <dbReference type="EMBL" id="GBG29370.1"/>
    </source>
</evidence>
<dbReference type="AlphaFoldDB" id="A0A2R5GEJ7"/>
<keyword evidence="3" id="KW-1185">Reference proteome</keyword>
<evidence type="ECO:0000256" key="1">
    <source>
        <dbReference type="SAM" id="MobiDB-lite"/>
    </source>
</evidence>
<comment type="caution">
    <text evidence="2">The sequence shown here is derived from an EMBL/GenBank/DDBJ whole genome shotgun (WGS) entry which is preliminary data.</text>
</comment>
<proteinExistence type="predicted"/>
<name>A0A2R5GEJ7_9STRA</name>
<feature type="compositionally biased region" description="Basic residues" evidence="1">
    <location>
        <begin position="69"/>
        <end position="78"/>
    </location>
</feature>
<sequence length="586" mass="64953">MGSMQLQGEVFSDLSDDDADLDEPFSNGLIYHPAASSPTGSGEKRITKTENFLADRSESDPRRSSMRSQKTKRLKKKSSRLLNAANSMLHPGARAPPWYAGYQNSAQAPSHADREIGHRYGHAAILNYQRLEHGIVNKSIDRGITNVTLKNAMPKFRGENSFVDEYKDPLFGRPGAWPHGASYVTGSNLKPPEPTPEITPHLKVYMGKVREGVENLSSAILMQQREADMHRSAFLAARPSLEIDSKTGKPLNLSNELVTAMPRVRFWHGSTVLTEKTEDESALEKFVAKQQQQFHAMVALKWSESLHLYKLLRALSVQLRPGLEEFNSLLSDVQHATSGGHVWRKDSAESEGKVDDANGDENEVEAALSSAREEGGIPARSESKHSEGKESDGSESCKASRPSKLIDRETFVNVVCAHFEHGDRRRINKLYSGFDPHRLDGVDYRVIMGTQRCFWKYNNESIVDKLSSLFDIMDSCDRTGIISADEIITMLQVCAASEVDEQEMLQAAQVSLGKIVATHSLVSEPGFMHREELLHVLANPHAAAPLIEAFGRQLQARMDVLLPSVHGSLSPGLSKEKLESDTESKS</sequence>